<protein>
    <submittedName>
        <fullName evidence="1">Uncharacterized protein</fullName>
    </submittedName>
</protein>
<dbReference type="AlphaFoldDB" id="X0SHB6"/>
<evidence type="ECO:0000313" key="1">
    <source>
        <dbReference type="EMBL" id="GAF75297.1"/>
    </source>
</evidence>
<organism evidence="1">
    <name type="scientific">marine sediment metagenome</name>
    <dbReference type="NCBI Taxonomy" id="412755"/>
    <lineage>
        <taxon>unclassified sequences</taxon>
        <taxon>metagenomes</taxon>
        <taxon>ecological metagenomes</taxon>
    </lineage>
</organism>
<name>X0SHB6_9ZZZZ</name>
<feature type="non-terminal residue" evidence="1">
    <location>
        <position position="84"/>
    </location>
</feature>
<dbReference type="EMBL" id="BARS01006897">
    <property type="protein sequence ID" value="GAF75297.1"/>
    <property type="molecule type" value="Genomic_DNA"/>
</dbReference>
<sequence length="84" mass="9570">MGDSWLRPMPGRRRVEADRSLLPRENDEEVALHILRLPGQAREKVDPREPAAAKKRPVFRIGIHLIGRTIPGDNTRLCVNDEIP</sequence>
<accession>X0SHB6</accession>
<reference evidence="1" key="1">
    <citation type="journal article" date="2014" name="Front. Microbiol.">
        <title>High frequency of phylogenetically diverse reductive dehalogenase-homologous genes in deep subseafloor sedimentary metagenomes.</title>
        <authorList>
            <person name="Kawai M."/>
            <person name="Futagami T."/>
            <person name="Toyoda A."/>
            <person name="Takaki Y."/>
            <person name="Nishi S."/>
            <person name="Hori S."/>
            <person name="Arai W."/>
            <person name="Tsubouchi T."/>
            <person name="Morono Y."/>
            <person name="Uchiyama I."/>
            <person name="Ito T."/>
            <person name="Fujiyama A."/>
            <person name="Inagaki F."/>
            <person name="Takami H."/>
        </authorList>
    </citation>
    <scope>NUCLEOTIDE SEQUENCE</scope>
    <source>
        <strain evidence="1">Expedition CK06-06</strain>
    </source>
</reference>
<comment type="caution">
    <text evidence="1">The sequence shown here is derived from an EMBL/GenBank/DDBJ whole genome shotgun (WGS) entry which is preliminary data.</text>
</comment>
<gene>
    <name evidence="1" type="ORF">S01H1_13368</name>
</gene>
<proteinExistence type="predicted"/>